<evidence type="ECO:0000256" key="2">
    <source>
        <dbReference type="ARBA" id="ARBA00023015"/>
    </source>
</evidence>
<dbReference type="PANTHER" id="PTHR11019">
    <property type="entry name" value="HTH-TYPE TRANSCRIPTIONAL REGULATOR NIMR"/>
    <property type="match status" value="1"/>
</dbReference>
<dbReference type="InterPro" id="IPR018060">
    <property type="entry name" value="HTH_AraC"/>
</dbReference>
<dbReference type="PROSITE" id="PS01124">
    <property type="entry name" value="HTH_ARAC_FAMILY_2"/>
    <property type="match status" value="1"/>
</dbReference>
<dbReference type="FunFam" id="1.10.10.60:FF:000132">
    <property type="entry name" value="AraC family transcriptional regulator"/>
    <property type="match status" value="1"/>
</dbReference>
<dbReference type="Proteomes" id="UP000277007">
    <property type="component" value="Unassembled WGS sequence"/>
</dbReference>
<dbReference type="SUPFAM" id="SSF46689">
    <property type="entry name" value="Homeodomain-like"/>
    <property type="match status" value="1"/>
</dbReference>
<protein>
    <submittedName>
        <fullName evidence="7">AraC family transcriptional regulator</fullName>
    </submittedName>
</protein>
<dbReference type="Gene3D" id="1.10.10.60">
    <property type="entry name" value="Homeodomain-like"/>
    <property type="match status" value="1"/>
</dbReference>
<dbReference type="InterPro" id="IPR003313">
    <property type="entry name" value="AraC-bd"/>
</dbReference>
<evidence type="ECO:0000259" key="6">
    <source>
        <dbReference type="PROSITE" id="PS01124"/>
    </source>
</evidence>
<dbReference type="Pfam" id="PF12833">
    <property type="entry name" value="HTH_18"/>
    <property type="match status" value="1"/>
</dbReference>
<evidence type="ECO:0000256" key="4">
    <source>
        <dbReference type="ARBA" id="ARBA00023163"/>
    </source>
</evidence>
<reference evidence="7 8" key="1">
    <citation type="submission" date="2018-12" db="EMBL/GenBank/DDBJ databases">
        <authorList>
            <person name="Yang Y."/>
        </authorList>
    </citation>
    <scope>NUCLEOTIDE SEQUENCE [LARGE SCALE GENOMIC DNA]</scope>
    <source>
        <strain evidence="7 8">L-25-5w-1</strain>
    </source>
</reference>
<comment type="caution">
    <text evidence="7">The sequence shown here is derived from an EMBL/GenBank/DDBJ whole genome shotgun (WGS) entry which is preliminary data.</text>
</comment>
<dbReference type="InterPro" id="IPR018062">
    <property type="entry name" value="HTH_AraC-typ_CS"/>
</dbReference>
<evidence type="ECO:0000256" key="5">
    <source>
        <dbReference type="SAM" id="MobiDB-lite"/>
    </source>
</evidence>
<keyword evidence="3" id="KW-0238">DNA-binding</keyword>
<proteinExistence type="predicted"/>
<name>A0A431VG34_9PROT</name>
<evidence type="ECO:0000313" key="7">
    <source>
        <dbReference type="EMBL" id="RTR19499.1"/>
    </source>
</evidence>
<dbReference type="AlphaFoldDB" id="A0A431VG34"/>
<dbReference type="PANTHER" id="PTHR11019:SF159">
    <property type="entry name" value="TRANSCRIPTIONAL REGULATOR-RELATED"/>
    <property type="match status" value="1"/>
</dbReference>
<keyword evidence="4" id="KW-0804">Transcription</keyword>
<dbReference type="InterPro" id="IPR011051">
    <property type="entry name" value="RmlC_Cupin_sf"/>
</dbReference>
<gene>
    <name evidence="7" type="ORF">EJ903_13485</name>
</gene>
<dbReference type="Pfam" id="PF02311">
    <property type="entry name" value="AraC_binding"/>
    <property type="match status" value="1"/>
</dbReference>
<dbReference type="InterPro" id="IPR009057">
    <property type="entry name" value="Homeodomain-like_sf"/>
</dbReference>
<feature type="region of interest" description="Disordered" evidence="5">
    <location>
        <begin position="14"/>
        <end position="35"/>
    </location>
</feature>
<evidence type="ECO:0000313" key="8">
    <source>
        <dbReference type="Proteomes" id="UP000277007"/>
    </source>
</evidence>
<sequence length="311" mass="33318">MSLTCVWSGQGKRVRHDASGQHLSRNGHVAGGHPPMRITSPGLPRFDPYQQPILALARDYPQGSVVDPHQHSRAQLLFSTSGTMRVTTPTGAWIVPPLRAVWIPAGMEHGWVVTGLVRLRTLFVDPAAAPFLPTDACRVIEVSELLRALILAAMDLPADAPPTARSGLIGALALDELARAPEVPLRLPLPQDPRLRRLCQALLDDPTRADTLEGWADQTGASGKTIARLFLKETGLTFGAWRQQARLAEAVAQLSLGRPIAQAARAAGYGSASAFTAMFRRALGASPRAYLSGEDNTKDSESPCIPASQSP</sequence>
<keyword evidence="2" id="KW-0805">Transcription regulation</keyword>
<feature type="region of interest" description="Disordered" evidence="5">
    <location>
        <begin position="290"/>
        <end position="311"/>
    </location>
</feature>
<organism evidence="7 8">
    <name type="scientific">Azospirillum griseum</name>
    <dbReference type="NCBI Taxonomy" id="2496639"/>
    <lineage>
        <taxon>Bacteria</taxon>
        <taxon>Pseudomonadati</taxon>
        <taxon>Pseudomonadota</taxon>
        <taxon>Alphaproteobacteria</taxon>
        <taxon>Rhodospirillales</taxon>
        <taxon>Azospirillaceae</taxon>
        <taxon>Azospirillum</taxon>
    </lineage>
</organism>
<dbReference type="GO" id="GO:0003700">
    <property type="term" value="F:DNA-binding transcription factor activity"/>
    <property type="evidence" value="ECO:0007669"/>
    <property type="project" value="InterPro"/>
</dbReference>
<dbReference type="SMART" id="SM00342">
    <property type="entry name" value="HTH_ARAC"/>
    <property type="match status" value="1"/>
</dbReference>
<dbReference type="SUPFAM" id="SSF51182">
    <property type="entry name" value="RmlC-like cupins"/>
    <property type="match status" value="1"/>
</dbReference>
<keyword evidence="1" id="KW-0678">Repressor</keyword>
<keyword evidence="8" id="KW-1185">Reference proteome</keyword>
<evidence type="ECO:0000256" key="3">
    <source>
        <dbReference type="ARBA" id="ARBA00023125"/>
    </source>
</evidence>
<dbReference type="InterPro" id="IPR014710">
    <property type="entry name" value="RmlC-like_jellyroll"/>
</dbReference>
<dbReference type="Gene3D" id="2.60.120.10">
    <property type="entry name" value="Jelly Rolls"/>
    <property type="match status" value="1"/>
</dbReference>
<evidence type="ECO:0000256" key="1">
    <source>
        <dbReference type="ARBA" id="ARBA00022491"/>
    </source>
</evidence>
<accession>A0A431VG34</accession>
<dbReference type="PROSITE" id="PS00041">
    <property type="entry name" value="HTH_ARAC_FAMILY_1"/>
    <property type="match status" value="1"/>
</dbReference>
<dbReference type="CDD" id="cd06124">
    <property type="entry name" value="cupin_NimR-like_N"/>
    <property type="match status" value="1"/>
</dbReference>
<dbReference type="GO" id="GO:0043565">
    <property type="term" value="F:sequence-specific DNA binding"/>
    <property type="evidence" value="ECO:0007669"/>
    <property type="project" value="InterPro"/>
</dbReference>
<dbReference type="EMBL" id="RXMA01000011">
    <property type="protein sequence ID" value="RTR19499.1"/>
    <property type="molecule type" value="Genomic_DNA"/>
</dbReference>
<feature type="domain" description="HTH araC/xylS-type" evidence="6">
    <location>
        <begin position="196"/>
        <end position="293"/>
    </location>
</feature>